<evidence type="ECO:0000256" key="1">
    <source>
        <dbReference type="ARBA" id="ARBA00023015"/>
    </source>
</evidence>
<keyword evidence="3" id="KW-0804">Transcription</keyword>
<dbReference type="AlphaFoldDB" id="A0A2W2F7N6"/>
<dbReference type="InterPro" id="IPR036271">
    <property type="entry name" value="Tet_transcr_reg_TetR-rel_C_sf"/>
</dbReference>
<dbReference type="InterPro" id="IPR023772">
    <property type="entry name" value="DNA-bd_HTH_TetR-type_CS"/>
</dbReference>
<dbReference type="Proteomes" id="UP000249304">
    <property type="component" value="Unassembled WGS sequence"/>
</dbReference>
<gene>
    <name evidence="6" type="ORF">C1J01_17600</name>
</gene>
<accession>A0A2W2F7N6</accession>
<dbReference type="Gene3D" id="1.10.357.10">
    <property type="entry name" value="Tetracycline Repressor, domain 2"/>
    <property type="match status" value="1"/>
</dbReference>
<sequence>MSPRKAAALRDAGDLSLRDHLVATAERLIRRRGLARLTVRDIAREAGVADGVLYNHFSAKEELLAHALRACVRSAGLALGEPPRAGEGAVQDGLRAYVHYGLALHAELLPVLAELPAQPKVLARFAALTADDPRWELRPALAGYLRAEQELGRLAPDARVEAAATMIVGACHEVVLPQVFERTTGPLHVPPGFVDDLVATVLDGIRA</sequence>
<protein>
    <submittedName>
        <fullName evidence="6">TetR/AcrR family transcriptional regulator</fullName>
    </submittedName>
</protein>
<dbReference type="Pfam" id="PF00440">
    <property type="entry name" value="TetR_N"/>
    <property type="match status" value="1"/>
</dbReference>
<feature type="DNA-binding region" description="H-T-H motif" evidence="4">
    <location>
        <begin position="38"/>
        <end position="57"/>
    </location>
</feature>
<dbReference type="PANTHER" id="PTHR30055">
    <property type="entry name" value="HTH-TYPE TRANSCRIPTIONAL REGULATOR RUTR"/>
    <property type="match status" value="1"/>
</dbReference>
<evidence type="ECO:0000313" key="6">
    <source>
        <dbReference type="EMBL" id="PZG17597.1"/>
    </source>
</evidence>
<dbReference type="SUPFAM" id="SSF48498">
    <property type="entry name" value="Tetracyclin repressor-like, C-terminal domain"/>
    <property type="match status" value="1"/>
</dbReference>
<dbReference type="GO" id="GO:0000976">
    <property type="term" value="F:transcription cis-regulatory region binding"/>
    <property type="evidence" value="ECO:0007669"/>
    <property type="project" value="TreeGrafter"/>
</dbReference>
<keyword evidence="2 4" id="KW-0238">DNA-binding</keyword>
<organism evidence="6 7">
    <name type="scientific">Nonomuraea aridisoli</name>
    <dbReference type="NCBI Taxonomy" id="2070368"/>
    <lineage>
        <taxon>Bacteria</taxon>
        <taxon>Bacillati</taxon>
        <taxon>Actinomycetota</taxon>
        <taxon>Actinomycetes</taxon>
        <taxon>Streptosporangiales</taxon>
        <taxon>Streptosporangiaceae</taxon>
        <taxon>Nonomuraea</taxon>
    </lineage>
</organism>
<evidence type="ECO:0000256" key="3">
    <source>
        <dbReference type="ARBA" id="ARBA00023163"/>
    </source>
</evidence>
<evidence type="ECO:0000256" key="4">
    <source>
        <dbReference type="PROSITE-ProRule" id="PRU00335"/>
    </source>
</evidence>
<dbReference type="SUPFAM" id="SSF46689">
    <property type="entry name" value="Homeodomain-like"/>
    <property type="match status" value="1"/>
</dbReference>
<dbReference type="InterPro" id="IPR050109">
    <property type="entry name" value="HTH-type_TetR-like_transc_reg"/>
</dbReference>
<reference evidence="6 7" key="1">
    <citation type="submission" date="2018-01" db="EMBL/GenBank/DDBJ databases">
        <title>Draft genome sequence of Nonomuraea sp. KC333.</title>
        <authorList>
            <person name="Sahin N."/>
            <person name="Saygin H."/>
            <person name="Ay H."/>
        </authorList>
    </citation>
    <scope>NUCLEOTIDE SEQUENCE [LARGE SCALE GENOMIC DNA]</scope>
    <source>
        <strain evidence="6 7">KC333</strain>
    </source>
</reference>
<dbReference type="PROSITE" id="PS50977">
    <property type="entry name" value="HTH_TETR_2"/>
    <property type="match status" value="1"/>
</dbReference>
<evidence type="ECO:0000313" key="7">
    <source>
        <dbReference type="Proteomes" id="UP000249304"/>
    </source>
</evidence>
<keyword evidence="1" id="KW-0805">Transcription regulation</keyword>
<dbReference type="GO" id="GO:0003700">
    <property type="term" value="F:DNA-binding transcription factor activity"/>
    <property type="evidence" value="ECO:0007669"/>
    <property type="project" value="TreeGrafter"/>
</dbReference>
<dbReference type="EMBL" id="POUD01000065">
    <property type="protein sequence ID" value="PZG17597.1"/>
    <property type="molecule type" value="Genomic_DNA"/>
</dbReference>
<dbReference type="OrthoDB" id="5068503at2"/>
<comment type="caution">
    <text evidence="6">The sequence shown here is derived from an EMBL/GenBank/DDBJ whole genome shotgun (WGS) entry which is preliminary data.</text>
</comment>
<dbReference type="InterPro" id="IPR009057">
    <property type="entry name" value="Homeodomain-like_sf"/>
</dbReference>
<dbReference type="PROSITE" id="PS01081">
    <property type="entry name" value="HTH_TETR_1"/>
    <property type="match status" value="1"/>
</dbReference>
<dbReference type="PANTHER" id="PTHR30055:SF238">
    <property type="entry name" value="MYCOFACTOCIN BIOSYNTHESIS TRANSCRIPTIONAL REGULATOR MFTR-RELATED"/>
    <property type="match status" value="1"/>
</dbReference>
<feature type="domain" description="HTH tetR-type" evidence="5">
    <location>
        <begin position="15"/>
        <end position="75"/>
    </location>
</feature>
<keyword evidence="7" id="KW-1185">Reference proteome</keyword>
<name>A0A2W2F7N6_9ACTN</name>
<dbReference type="PRINTS" id="PR00455">
    <property type="entry name" value="HTHTETR"/>
</dbReference>
<evidence type="ECO:0000256" key="2">
    <source>
        <dbReference type="ARBA" id="ARBA00023125"/>
    </source>
</evidence>
<dbReference type="RefSeq" id="WP_111180084.1">
    <property type="nucleotide sequence ID" value="NZ_POUD01000065.1"/>
</dbReference>
<dbReference type="InterPro" id="IPR001647">
    <property type="entry name" value="HTH_TetR"/>
</dbReference>
<evidence type="ECO:0000259" key="5">
    <source>
        <dbReference type="PROSITE" id="PS50977"/>
    </source>
</evidence>
<proteinExistence type="predicted"/>